<dbReference type="InterPro" id="IPR036291">
    <property type="entry name" value="NAD(P)-bd_dom_sf"/>
</dbReference>
<evidence type="ECO:0000313" key="3">
    <source>
        <dbReference type="Proteomes" id="UP001642260"/>
    </source>
</evidence>
<dbReference type="SMART" id="SM00233">
    <property type="entry name" value="PH"/>
    <property type="match status" value="1"/>
</dbReference>
<dbReference type="PANTHER" id="PTHR43593">
    <property type="match status" value="1"/>
</dbReference>
<dbReference type="InterPro" id="IPR008546">
    <property type="entry name" value="VAN3-bd-like_auxin_canal"/>
</dbReference>
<comment type="caution">
    <text evidence="2">The sequence shown here is derived from an EMBL/GenBank/DDBJ whole genome shotgun (WGS) entry which is preliminary data.</text>
</comment>
<dbReference type="Proteomes" id="UP001642260">
    <property type="component" value="Unassembled WGS sequence"/>
</dbReference>
<organism evidence="2 3">
    <name type="scientific">Eruca vesicaria subsp. sativa</name>
    <name type="common">Garden rocket</name>
    <name type="synonym">Eruca sativa</name>
    <dbReference type="NCBI Taxonomy" id="29727"/>
    <lineage>
        <taxon>Eukaryota</taxon>
        <taxon>Viridiplantae</taxon>
        <taxon>Streptophyta</taxon>
        <taxon>Embryophyta</taxon>
        <taxon>Tracheophyta</taxon>
        <taxon>Spermatophyta</taxon>
        <taxon>Magnoliopsida</taxon>
        <taxon>eudicotyledons</taxon>
        <taxon>Gunneridae</taxon>
        <taxon>Pentapetalae</taxon>
        <taxon>rosids</taxon>
        <taxon>malvids</taxon>
        <taxon>Brassicales</taxon>
        <taxon>Brassicaceae</taxon>
        <taxon>Brassiceae</taxon>
        <taxon>Eruca</taxon>
    </lineage>
</organism>
<gene>
    <name evidence="2" type="ORF">ERUC_LOCUS2844</name>
</gene>
<dbReference type="AlphaFoldDB" id="A0ABC8IY70"/>
<evidence type="ECO:0000259" key="1">
    <source>
        <dbReference type="SMART" id="SM00233"/>
    </source>
</evidence>
<name>A0ABC8IY70_ERUVS</name>
<proteinExistence type="predicted"/>
<dbReference type="InterPro" id="IPR001849">
    <property type="entry name" value="PH_domain"/>
</dbReference>
<dbReference type="Pfam" id="PF05703">
    <property type="entry name" value="Auxin_canalis"/>
    <property type="match status" value="2"/>
</dbReference>
<feature type="domain" description="PH" evidence="1">
    <location>
        <begin position="277"/>
        <end position="385"/>
    </location>
</feature>
<dbReference type="Pfam" id="PF01408">
    <property type="entry name" value="GFO_IDH_MocA"/>
    <property type="match status" value="1"/>
</dbReference>
<dbReference type="InterPro" id="IPR000683">
    <property type="entry name" value="Gfo/Idh/MocA-like_OxRdtase_N"/>
</dbReference>
<dbReference type="Pfam" id="PF02894">
    <property type="entry name" value="GFO_IDH_MocA_C"/>
    <property type="match status" value="1"/>
</dbReference>
<accession>A0ABC8IY70</accession>
<keyword evidence="3" id="KW-1185">Reference proteome</keyword>
<reference evidence="2 3" key="1">
    <citation type="submission" date="2022-03" db="EMBL/GenBank/DDBJ databases">
        <authorList>
            <person name="Macdonald S."/>
            <person name="Ahmed S."/>
            <person name="Newling K."/>
        </authorList>
    </citation>
    <scope>NUCLEOTIDE SEQUENCE [LARGE SCALE GENOMIC DNA]</scope>
</reference>
<dbReference type="InterPro" id="IPR013666">
    <property type="entry name" value="PH_pln"/>
</dbReference>
<dbReference type="PANTHER" id="PTHR43593:SF1">
    <property type="entry name" value="INOSITOL 2-DEHYDROGENASE"/>
    <property type="match status" value="1"/>
</dbReference>
<dbReference type="EMBL" id="CAKOAT010054267">
    <property type="protein sequence ID" value="CAH8300821.1"/>
    <property type="molecule type" value="Genomic_DNA"/>
</dbReference>
<dbReference type="InterPro" id="IPR004104">
    <property type="entry name" value="Gfo/Idh/MocA-like_OxRdtase_C"/>
</dbReference>
<sequence length="784" mass="86669">MESGGFYPDWKDTSSSLFGSENMEEDGLLRAEELFSSIPQPQTPKEPMEFLSRSWSLSTSEIAKALALKHRQQQEQFCVAQNTPPVSFPDAAADPLVAGKIMNSFGTRKGGALSKWFHHHKEQHSSSSNTINYLRKKDKVRVENAHVHSAVSIAALAAGLASVTSASNSKGPGSMMALALASATELLASHCVEMAERAGADRARVASTVRSSVDIHSPGDLMTLTAAAATALRGEAALKARQPKEARKNASIAPFERSFSDSHWPPNIQCRLEESNLPLEGELMQCARHGVQRTKRVCIYINKKSQVMIKLKSKHVGGAFSKKIKCIVYGVCDEKSAWPYRKERENSEDVYFGLKTGQGLLEFKCKNKTHKQRWVDGVQALLRQVNCFEAAKRSMGSLSLTTHTEREGEERESSEASVMANSVITKYGIVGIGMMGREHLINLHHLRDQGLAVVCIADPHPPSQLLALELAQSFGWDLKVFSGHEELLKSEMCDVIIVSSPNMTHHHILMDIITYPKPHHVLVEKPLCTTVADCKQVLEAARKRSEHMVVQVGLEYRYMPPVAKLIEKVKGRDFGHVKMVAIREHRFPFLVKVNNWNRFNVNTGGTLVEKCCHFFDLMRLFAGANPVSVMASGGMDVNHKDEVYDGKVPDIIDNAYVIIEFDNGCRGMLDLCMFAEGSKNEQEISVTGDTGKGEALVPEGIVRFGTRAGGREHVQTIKAEDERIKYEGLHHGSSYLEHLIFLSAIRGEGRAAVDLEDGLMAVAIGVAAQLSIQERRYVSMDEVL</sequence>
<protein>
    <recommendedName>
        <fullName evidence="1">PH domain-containing protein</fullName>
    </recommendedName>
</protein>
<dbReference type="Gene3D" id="3.40.50.720">
    <property type="entry name" value="NAD(P)-binding Rossmann-like Domain"/>
    <property type="match status" value="1"/>
</dbReference>
<dbReference type="SUPFAM" id="SSF51735">
    <property type="entry name" value="NAD(P)-binding Rossmann-fold domains"/>
    <property type="match status" value="1"/>
</dbReference>
<dbReference type="InterPro" id="IPR050424">
    <property type="entry name" value="Gfo-Idh-MocA_inositol_DH"/>
</dbReference>
<dbReference type="SUPFAM" id="SSF55347">
    <property type="entry name" value="Glyceraldehyde-3-phosphate dehydrogenase-like, C-terminal domain"/>
    <property type="match status" value="1"/>
</dbReference>
<dbReference type="Gene3D" id="3.30.360.10">
    <property type="entry name" value="Dihydrodipicolinate Reductase, domain 2"/>
    <property type="match status" value="1"/>
</dbReference>
<evidence type="ECO:0000313" key="2">
    <source>
        <dbReference type="EMBL" id="CAH8300821.1"/>
    </source>
</evidence>
<dbReference type="Pfam" id="PF08458">
    <property type="entry name" value="PH_2"/>
    <property type="match status" value="1"/>
</dbReference>